<protein>
    <recommendedName>
        <fullName evidence="4">LPS-assembly protein LptD</fullName>
    </recommendedName>
</protein>
<evidence type="ECO:0000259" key="6">
    <source>
        <dbReference type="Pfam" id="PF04453"/>
    </source>
</evidence>
<feature type="domain" description="Organic solvent tolerance-like N-terminal" evidence="5">
    <location>
        <begin position="84"/>
        <end position="217"/>
    </location>
</feature>
<dbReference type="Proteomes" id="UP000887009">
    <property type="component" value="Unassembled WGS sequence"/>
</dbReference>
<dbReference type="Pfam" id="PF03968">
    <property type="entry name" value="LptD_N"/>
    <property type="match status" value="1"/>
</dbReference>
<dbReference type="AlphaFoldDB" id="A0AA37CKZ9"/>
<comment type="subcellular location">
    <subcellularLocation>
        <location evidence="4">Cell outer membrane</location>
    </subcellularLocation>
</comment>
<evidence type="ECO:0000256" key="3">
    <source>
        <dbReference type="ARBA" id="ARBA00023237"/>
    </source>
</evidence>
<comment type="similarity">
    <text evidence="4">Belongs to the LptD family.</text>
</comment>
<evidence type="ECO:0000256" key="4">
    <source>
        <dbReference type="HAMAP-Rule" id="MF_01411"/>
    </source>
</evidence>
<dbReference type="Pfam" id="PF04453">
    <property type="entry name" value="LptD"/>
    <property type="match status" value="1"/>
</dbReference>
<dbReference type="HAMAP" id="MF_01411">
    <property type="entry name" value="LPS_assembly_LptD"/>
    <property type="match status" value="1"/>
</dbReference>
<dbReference type="InterPro" id="IPR007543">
    <property type="entry name" value="LptD_C"/>
</dbReference>
<sequence>MHALNPPFLLRIARAFHMTKWTLGYSCPIALTISLVPALSPLMAQAAPLNAPPATGILDSLCYDYVPKIEKPSAGQDANAQPVEVDADRLEAKQGGTAVYEGDVKVRQGVRKFDSDYAQLDQKSRDVIAIGNIYYNDGQITVTSDKTLKSNLDTKNSELEEGKYQVHGSPVRGFAEKVTMTNNNQNITLEGAQYTTCPPGQEAWTLKAGSIDIDQSEVFGEAWNASLWLYDYPVFYFPYINFPIKDERKTGLLYPGYTQSSKNGMDITQPFYWNIAPNYDATITSRFMDRRGLMEQVEFRYMPDPAHVGSLYFENLADDKQYDETASLNQHLSDGHRYLLSARHTSMFMDNAMRVSVDYTKVRDQDYNYFNDFTPKVGTQVDNQLQQSLKAGYYQQNWNLDAEVRTYQILLASAQQPHELMPRINHNYYQQGNWYDLAWNTELTNFGYNNDQAIEQNKGEAYTGTRVYTAPTLTIPLVDEAGYFLDSQYKLMYTRYDQTVPDQMSSTFTNRFTPREGGDVTLEEGTITRVLPSFRLKGGMTFERDQQWFGEGANQTLEPEFQYLYVPYKDQDNIGVYDSTTMRQDYYSLFSDRRFAGLDRISDSNRLSLGVTTRIYDPAGDERIRLAVAQAFDFVAPRVKLYSSDELSTNTRSPLSFEGDAKINEQWYAHAGAQYDMEQRQISSANSALEYRHEKLISQLNHRFVRDANYDLDHKGQVTDLNQIGLLLTTPLDDRWHLYGGYYQELNQNVKVDRKVGLKYDSCCWSINFNLEWVNTPDNVNLTPTSERSLGIQFEMKGLGSVGTGSKGTSLDTEALPYIRPFNLRDQ</sequence>
<keyword evidence="2 4" id="KW-0472">Membrane</keyword>
<dbReference type="EMBL" id="BPNL01000001">
    <property type="protein sequence ID" value="GJA52674.1"/>
    <property type="molecule type" value="Genomic_DNA"/>
</dbReference>
<dbReference type="Proteomes" id="UP000886934">
    <property type="component" value="Unassembled WGS sequence"/>
</dbReference>
<proteinExistence type="inferred from homology"/>
<dbReference type="PANTHER" id="PTHR30189:SF1">
    <property type="entry name" value="LPS-ASSEMBLY PROTEIN LPTD"/>
    <property type="match status" value="1"/>
</dbReference>
<keyword evidence="3 4" id="KW-0998">Cell outer membrane</keyword>
<dbReference type="PANTHER" id="PTHR30189">
    <property type="entry name" value="LPS-ASSEMBLY PROTEIN"/>
    <property type="match status" value="1"/>
</dbReference>
<reference evidence="8" key="1">
    <citation type="submission" date="2021-07" db="EMBL/GenBank/DDBJ databases">
        <title>Draft genome sequence of carbapenem-resistant Aeromonas spp. in Japan.</title>
        <authorList>
            <person name="Maehana S."/>
            <person name="Suzuki M."/>
            <person name="Kitasato H."/>
        </authorList>
    </citation>
    <scope>NUCLEOTIDE SEQUENCE</scope>
    <source>
        <strain evidence="7">KAM348</strain>
        <strain evidence="8">KAM351</strain>
    </source>
</reference>
<evidence type="ECO:0000313" key="7">
    <source>
        <dbReference type="EMBL" id="GJA52674.1"/>
    </source>
</evidence>
<evidence type="ECO:0000313" key="8">
    <source>
        <dbReference type="EMBL" id="GJA62585.1"/>
    </source>
</evidence>
<comment type="caution">
    <text evidence="8">The sequence shown here is derived from an EMBL/GenBank/DDBJ whole genome shotgun (WGS) entry which is preliminary data.</text>
</comment>
<comment type="caution">
    <text evidence="4">Lacks conserved residue(s) required for the propagation of feature annotation.</text>
</comment>
<evidence type="ECO:0000313" key="9">
    <source>
        <dbReference type="Proteomes" id="UP000886934"/>
    </source>
</evidence>
<dbReference type="InterPro" id="IPR005653">
    <property type="entry name" value="OstA-like_N"/>
</dbReference>
<name>A0AA37CKZ9_AERCA</name>
<comment type="subunit">
    <text evidence="4">Component of the lipopolysaccharide transport and assembly complex. Interacts with LptE and LptA.</text>
</comment>
<dbReference type="InterPro" id="IPR050218">
    <property type="entry name" value="LptD"/>
</dbReference>
<dbReference type="Gene3D" id="2.60.450.10">
    <property type="entry name" value="Lipopolysaccharide (LPS) transport protein A like domain"/>
    <property type="match status" value="1"/>
</dbReference>
<evidence type="ECO:0000259" key="5">
    <source>
        <dbReference type="Pfam" id="PF03968"/>
    </source>
</evidence>
<evidence type="ECO:0000256" key="2">
    <source>
        <dbReference type="ARBA" id="ARBA00023136"/>
    </source>
</evidence>
<evidence type="ECO:0000256" key="1">
    <source>
        <dbReference type="ARBA" id="ARBA00022729"/>
    </source>
</evidence>
<keyword evidence="1 4" id="KW-0732">Signal</keyword>
<dbReference type="GO" id="GO:0043165">
    <property type="term" value="P:Gram-negative-bacterium-type cell outer membrane assembly"/>
    <property type="evidence" value="ECO:0007669"/>
    <property type="project" value="UniProtKB-UniRule"/>
</dbReference>
<comment type="function">
    <text evidence="4">Together with LptE, is involved in the assembly of lipopolysaccharide (LPS) at the surface of the outer membrane.</text>
</comment>
<feature type="domain" description="LptD C-terminal" evidence="6">
    <location>
        <begin position="336"/>
        <end position="736"/>
    </location>
</feature>
<dbReference type="EMBL" id="BPNN01000012">
    <property type="protein sequence ID" value="GJA62585.1"/>
    <property type="molecule type" value="Genomic_DNA"/>
</dbReference>
<dbReference type="InterPro" id="IPR020889">
    <property type="entry name" value="LipoPS_assembly_LptD"/>
</dbReference>
<dbReference type="GO" id="GO:0015920">
    <property type="term" value="P:lipopolysaccharide transport"/>
    <property type="evidence" value="ECO:0007669"/>
    <property type="project" value="InterPro"/>
</dbReference>
<organism evidence="8 9">
    <name type="scientific">Aeromonas caviae</name>
    <name type="common">Aeromonas punctata</name>
    <dbReference type="NCBI Taxonomy" id="648"/>
    <lineage>
        <taxon>Bacteria</taxon>
        <taxon>Pseudomonadati</taxon>
        <taxon>Pseudomonadota</taxon>
        <taxon>Gammaproteobacteria</taxon>
        <taxon>Aeromonadales</taxon>
        <taxon>Aeromonadaceae</taxon>
        <taxon>Aeromonas</taxon>
    </lineage>
</organism>
<dbReference type="GO" id="GO:1990351">
    <property type="term" value="C:transporter complex"/>
    <property type="evidence" value="ECO:0007669"/>
    <property type="project" value="TreeGrafter"/>
</dbReference>
<gene>
    <name evidence="4 8" type="primary">lptD</name>
    <name evidence="7" type="ORF">KAM348_00970</name>
    <name evidence="8" type="ORF">KAM351_11960</name>
</gene>
<accession>A0AA37CKZ9</accession>
<dbReference type="GO" id="GO:0009279">
    <property type="term" value="C:cell outer membrane"/>
    <property type="evidence" value="ECO:0007669"/>
    <property type="project" value="UniProtKB-SubCell"/>
</dbReference>